<evidence type="ECO:0000256" key="4">
    <source>
        <dbReference type="SAM" id="MobiDB-lite"/>
    </source>
</evidence>
<evidence type="ECO:0000313" key="6">
    <source>
        <dbReference type="EMBL" id="MBD2595753.1"/>
    </source>
</evidence>
<proteinExistence type="predicted"/>
<comment type="caution">
    <text evidence="6">The sequence shown here is derived from an EMBL/GenBank/DDBJ whole genome shotgun (WGS) entry which is preliminary data.</text>
</comment>
<dbReference type="EMBL" id="JACJTB010000019">
    <property type="protein sequence ID" value="MBD2595753.1"/>
    <property type="molecule type" value="Genomic_DNA"/>
</dbReference>
<sequence length="1083" mass="114793">MIRNLLFSKQSLVAKKTSFNCCTASLGSLVISLCALSLLIQPVQAEGSRTLYPSGATGNRANLEWRTDLWGGLIRRRTILKVYAEKDEYILLGSSAVRVSSGDILVFQPGNNVTGSIGSETIPSTPDFKCSTQTGRGFISSRTQELAGPKSISGTGNTTGYTPCYYQAPSTGIYDIIFYGPVGDNTSSNTPTGQIDLASGANFNNNQGSTVAAWDVTIRSSDQNSTTDINARLFTYYLALFTGANGRNLNFPVYPVTTDGYRYKIELRGTDPDGFLIYGSQVGFYDSDGKTPLYRNILAQESVLTTRDGGTSLSRPQFPTFFNEVSNNTILSYIDRYRADGTFDGTGIPAIPTDPSVNNLSFTGTLTGNTSSLGTGGTFSFNTNVPGNYEIIISRDGVNFDPTNSQNRVLRGVMISSGSQSVTWNGKDNSGDNFPIGTGYQAQVKIHGGEYHFPLLDAENNFSGGPTLKLLNPPGPLRLSSLTQAFYDDRGYTTVGGTNVGTPGTVLCGNNPPNPAFSNPISGFDSTGNDRKFGQSSSSGSNTNTKCTGSFGDTKGLDLWTYFPSNATNAQLTIVDFGTTISGTLYQDSDRGDDFDTGEPTLPAGINVKLLKTSDNSVVTVTSTKADGTYSFTGVIDGSYKIQVDTTNSNIPVGFSLGTPNDLAVTVSGSAITNQNFGFDVYQVSPQAGKIIINEVLYNETGSASGAGTNDEFIELYNASSSTVDLSGFKLADGNLIVNSVETTANSFNYTFPNGTTLKPGEYAVIWIGSQNSNTQATDAAFQDWLGVSTRLTNSGDDVWLYDSQNQIIDYIAYGSGGAINTPPPSSLNLWDSTYQSSLSGASDGQSISLTRNGNDTNTSACWEQTTSTNASSRCPSYLPTRDTDNVGTRVTSVGVNNNGSPKIVLVKRITRINNNDLNDSVDGAGTDDNDSKWPSGYLRGKISATDVKPGDEVEYTIYFLSNGSSSATNVKFCDLVPGNTTFITTAFNGQTPNDGVSGGNQGIAMAVGSTTPTVYFSNAADSDRGVFYAANDSSTPTSCGSNTNGAVVVNVTNSSLTSLPAATGQGTPTNSYGFIRFRVKIN</sequence>
<keyword evidence="2" id="KW-0964">Secreted</keyword>
<protein>
    <submittedName>
        <fullName evidence="6">Lamin tail domain-containing protein</fullName>
    </submittedName>
</protein>
<dbReference type="InterPro" id="IPR036415">
    <property type="entry name" value="Lamin_tail_dom_sf"/>
</dbReference>
<dbReference type="InterPro" id="IPR047589">
    <property type="entry name" value="DUF11_rpt"/>
</dbReference>
<accession>A0ABR8FZ94</accession>
<feature type="domain" description="LTD" evidence="5">
    <location>
        <begin position="679"/>
        <end position="816"/>
    </location>
</feature>
<dbReference type="InterPro" id="IPR033764">
    <property type="entry name" value="Sdr_B"/>
</dbReference>
<evidence type="ECO:0000256" key="3">
    <source>
        <dbReference type="ARBA" id="ARBA00022729"/>
    </source>
</evidence>
<dbReference type="Proteomes" id="UP000603457">
    <property type="component" value="Unassembled WGS sequence"/>
</dbReference>
<dbReference type="SUPFAM" id="SSF74853">
    <property type="entry name" value="Lamin A/C globular tail domain"/>
    <property type="match status" value="1"/>
</dbReference>
<organism evidence="6 7">
    <name type="scientific">Nostoc spongiaeforme FACHB-130</name>
    <dbReference type="NCBI Taxonomy" id="1357510"/>
    <lineage>
        <taxon>Bacteria</taxon>
        <taxon>Bacillati</taxon>
        <taxon>Cyanobacteriota</taxon>
        <taxon>Cyanophyceae</taxon>
        <taxon>Nostocales</taxon>
        <taxon>Nostocaceae</taxon>
        <taxon>Nostoc</taxon>
    </lineage>
</organism>
<reference evidence="6 7" key="1">
    <citation type="journal article" date="2020" name="ISME J.">
        <title>Comparative genomics reveals insights into cyanobacterial evolution and habitat adaptation.</title>
        <authorList>
            <person name="Chen M.Y."/>
            <person name="Teng W.K."/>
            <person name="Zhao L."/>
            <person name="Hu C.X."/>
            <person name="Zhou Y.K."/>
            <person name="Han B.P."/>
            <person name="Song L.R."/>
            <person name="Shu W.S."/>
        </authorList>
    </citation>
    <scope>NUCLEOTIDE SEQUENCE [LARGE SCALE GENOMIC DNA]</scope>
    <source>
        <strain evidence="6 7">FACHB-130</strain>
    </source>
</reference>
<comment type="subcellular location">
    <subcellularLocation>
        <location evidence="1">Secreted</location>
    </subcellularLocation>
</comment>
<dbReference type="InterPro" id="IPR001322">
    <property type="entry name" value="Lamin_tail_dom"/>
</dbReference>
<keyword evidence="7" id="KW-1185">Reference proteome</keyword>
<dbReference type="Gene3D" id="2.60.40.10">
    <property type="entry name" value="Immunoglobulins"/>
    <property type="match status" value="1"/>
</dbReference>
<dbReference type="Gene3D" id="2.60.40.1260">
    <property type="entry name" value="Lamin Tail domain"/>
    <property type="match status" value="1"/>
</dbReference>
<evidence type="ECO:0000256" key="1">
    <source>
        <dbReference type="ARBA" id="ARBA00004613"/>
    </source>
</evidence>
<name>A0ABR8FZ94_9NOSO</name>
<dbReference type="NCBIfam" id="TIGR01451">
    <property type="entry name" value="B_ant_repeat"/>
    <property type="match status" value="1"/>
</dbReference>
<keyword evidence="3" id="KW-0732">Signal</keyword>
<evidence type="ECO:0000313" key="7">
    <source>
        <dbReference type="Proteomes" id="UP000603457"/>
    </source>
</evidence>
<dbReference type="Pfam" id="PF00932">
    <property type="entry name" value="LTD"/>
    <property type="match status" value="1"/>
</dbReference>
<dbReference type="RefSeq" id="WP_190968538.1">
    <property type="nucleotide sequence ID" value="NZ_JACJTB010000019.1"/>
</dbReference>
<feature type="compositionally biased region" description="Low complexity" evidence="4">
    <location>
        <begin position="536"/>
        <end position="546"/>
    </location>
</feature>
<dbReference type="Pfam" id="PF17210">
    <property type="entry name" value="SdrD_B"/>
    <property type="match status" value="1"/>
</dbReference>
<dbReference type="SUPFAM" id="SSF117074">
    <property type="entry name" value="Hypothetical protein PA1324"/>
    <property type="match status" value="1"/>
</dbReference>
<evidence type="ECO:0000259" key="5">
    <source>
        <dbReference type="PROSITE" id="PS51841"/>
    </source>
</evidence>
<dbReference type="PROSITE" id="PS51841">
    <property type="entry name" value="LTD"/>
    <property type="match status" value="1"/>
</dbReference>
<feature type="region of interest" description="Disordered" evidence="4">
    <location>
        <begin position="521"/>
        <end position="546"/>
    </location>
</feature>
<gene>
    <name evidence="6" type="ORF">H6G74_15655</name>
</gene>
<dbReference type="InterPro" id="IPR013783">
    <property type="entry name" value="Ig-like_fold"/>
</dbReference>
<evidence type="ECO:0000256" key="2">
    <source>
        <dbReference type="ARBA" id="ARBA00022525"/>
    </source>
</evidence>